<comment type="caution">
    <text evidence="1">The sequence shown here is derived from an EMBL/GenBank/DDBJ whole genome shotgun (WGS) entry which is preliminary data.</text>
</comment>
<protein>
    <submittedName>
        <fullName evidence="1">Uncharacterized protein</fullName>
    </submittedName>
</protein>
<dbReference type="RefSeq" id="WP_075974228.1">
    <property type="nucleotide sequence ID" value="NZ_MKQR01000008.1"/>
</dbReference>
<dbReference type="PROSITE" id="PS51257">
    <property type="entry name" value="PROKAR_LIPOPROTEIN"/>
    <property type="match status" value="1"/>
</dbReference>
<proteinExistence type="predicted"/>
<name>A0A1Q9LPS1_9PSEU</name>
<accession>A0A1Q9LPS1</accession>
<dbReference type="AlphaFoldDB" id="A0A1Q9LPS1"/>
<evidence type="ECO:0000313" key="2">
    <source>
        <dbReference type="Proteomes" id="UP000186040"/>
    </source>
</evidence>
<evidence type="ECO:0000313" key="1">
    <source>
        <dbReference type="EMBL" id="OLR94019.1"/>
    </source>
</evidence>
<organism evidence="1 2">
    <name type="scientific">Actinokineospora bangkokensis</name>
    <dbReference type="NCBI Taxonomy" id="1193682"/>
    <lineage>
        <taxon>Bacteria</taxon>
        <taxon>Bacillati</taxon>
        <taxon>Actinomycetota</taxon>
        <taxon>Actinomycetes</taxon>
        <taxon>Pseudonocardiales</taxon>
        <taxon>Pseudonocardiaceae</taxon>
        <taxon>Actinokineospora</taxon>
    </lineage>
</organism>
<dbReference type="EMBL" id="MKQR01000008">
    <property type="protein sequence ID" value="OLR94019.1"/>
    <property type="molecule type" value="Genomic_DNA"/>
</dbReference>
<keyword evidence="2" id="KW-1185">Reference proteome</keyword>
<gene>
    <name evidence="1" type="ORF">BJP25_13665</name>
</gene>
<reference evidence="1 2" key="1">
    <citation type="submission" date="2016-10" db="EMBL/GenBank/DDBJ databases">
        <title>The Draft Genome Sequence of Actinokineospora bangkokensis 44EHWT reveals the biosynthetic pathway of antifungal compounds Thailandins with unusual extender unit butylmalonyl-CoA.</title>
        <authorList>
            <person name="Greule A."/>
            <person name="Intra B."/>
            <person name="Flemming S."/>
            <person name="Rommel M.G."/>
            <person name="Panbangred W."/>
            <person name="Bechthold A."/>
        </authorList>
    </citation>
    <scope>NUCLEOTIDE SEQUENCE [LARGE SCALE GENOMIC DNA]</scope>
    <source>
        <strain evidence="1 2">44EHW</strain>
    </source>
</reference>
<sequence length="174" mass="18591">MKLKLGGERAPAWSAVLLALSALAGCRQSYEASASLLRVNTVVGLGQVGDPVPADRGRFTAPPVEGRVTSVAVVRTLPAEAAAQLDMETDWDVIAPEGHELVVIRVVREESDDHAERITIDTAGGSRAIDPRTVPDGDPVIVVVASVPFDDPVWLTVEGDTRTTRYDIRHLAYG</sequence>
<dbReference type="Proteomes" id="UP000186040">
    <property type="component" value="Unassembled WGS sequence"/>
</dbReference>